<feature type="domain" description="MftR C-terminal" evidence="1">
    <location>
        <begin position="4"/>
        <end position="66"/>
    </location>
</feature>
<dbReference type="Proteomes" id="UP000193710">
    <property type="component" value="Unassembled WGS sequence"/>
</dbReference>
<evidence type="ECO:0000313" key="3">
    <source>
        <dbReference type="EMBL" id="ORX06509.1"/>
    </source>
</evidence>
<dbReference type="HOGENOM" id="CLU_2753604_0_0_11"/>
<dbReference type="AlphaFoldDB" id="A0A024JSI7"/>
<evidence type="ECO:0000313" key="4">
    <source>
        <dbReference type="Proteomes" id="UP000193710"/>
    </source>
</evidence>
<dbReference type="EMBL" id="HG964446">
    <property type="protein sequence ID" value="CDO86559.1"/>
    <property type="molecule type" value="Genomic_DNA"/>
</dbReference>
<reference evidence="2" key="2">
    <citation type="submission" date="2014-04" db="EMBL/GenBank/DDBJ databases">
        <authorList>
            <person name="Urmite Genomes U."/>
        </authorList>
    </citation>
    <scope>NUCLEOTIDE SEQUENCE</scope>
    <source>
        <strain evidence="2">DSM 44626</strain>
    </source>
</reference>
<evidence type="ECO:0000313" key="2">
    <source>
        <dbReference type="EMBL" id="CDO86559.1"/>
    </source>
</evidence>
<evidence type="ECO:0000259" key="1">
    <source>
        <dbReference type="Pfam" id="PF17754"/>
    </source>
</evidence>
<gene>
    <name evidence="3" type="ORF">AWC29_09800</name>
    <name evidence="2" type="ORF">BN973_00903</name>
</gene>
<protein>
    <submittedName>
        <fullName evidence="2">TetR family transcriptional regulator</fullName>
    </submittedName>
</protein>
<reference evidence="3 4" key="3">
    <citation type="submission" date="2016-01" db="EMBL/GenBank/DDBJ databases">
        <title>The new phylogeny of the genus Mycobacterium.</title>
        <authorList>
            <person name="Tarcisio F."/>
            <person name="Conor M."/>
            <person name="Antonella G."/>
            <person name="Elisabetta G."/>
            <person name="Giulia F.S."/>
            <person name="Sara T."/>
            <person name="Anna F."/>
            <person name="Clotilde B."/>
            <person name="Roberto B."/>
            <person name="Veronica D.S."/>
            <person name="Fabio R."/>
            <person name="Monica P."/>
            <person name="Olivier J."/>
            <person name="Enrico T."/>
            <person name="Nicola S."/>
        </authorList>
    </citation>
    <scope>NUCLEOTIDE SEQUENCE [LARGE SCALE GENOMIC DNA]</scope>
    <source>
        <strain evidence="3 4">DSM 44626</strain>
    </source>
</reference>
<reference evidence="2" key="1">
    <citation type="journal article" date="2014" name="Genome Announc.">
        <title>Draft Genome Sequence of Mycobacterium triplex DSM 44626.</title>
        <authorList>
            <person name="Sassi M."/>
            <person name="Croce O."/>
            <person name="Robert C."/>
            <person name="Raoult D."/>
            <person name="Drancourt M."/>
        </authorList>
    </citation>
    <scope>NUCLEOTIDE SEQUENCE [LARGE SCALE GENOMIC DNA]</scope>
    <source>
        <strain evidence="2">DSM 44626</strain>
    </source>
</reference>
<accession>A0A024JSI7</accession>
<dbReference type="Pfam" id="PF17754">
    <property type="entry name" value="TetR_C_14"/>
    <property type="match status" value="1"/>
</dbReference>
<proteinExistence type="predicted"/>
<keyword evidence="4" id="KW-1185">Reference proteome</keyword>
<dbReference type="InterPro" id="IPR041347">
    <property type="entry name" value="MftR_C"/>
</dbReference>
<sequence>MPATDQYYRTVNVVAEPIGRRIGCPTDDFELRVAAGALTGAMMAAADSAPPTAAAICRALDFVDAGMPLR</sequence>
<dbReference type="EMBL" id="LQPY01000011">
    <property type="protein sequence ID" value="ORX06509.1"/>
    <property type="molecule type" value="Genomic_DNA"/>
</dbReference>
<dbReference type="Gene3D" id="1.10.357.10">
    <property type="entry name" value="Tetracycline Repressor, domain 2"/>
    <property type="match status" value="1"/>
</dbReference>
<dbReference type="Proteomes" id="UP000028880">
    <property type="component" value="Unassembled WGS sequence"/>
</dbReference>
<name>A0A024JSI7_9MYCO</name>
<dbReference type="STRING" id="47839.BN973_00903"/>
<organism evidence="2">
    <name type="scientific">Mycobacterium triplex</name>
    <dbReference type="NCBI Taxonomy" id="47839"/>
    <lineage>
        <taxon>Bacteria</taxon>
        <taxon>Bacillati</taxon>
        <taxon>Actinomycetota</taxon>
        <taxon>Actinomycetes</taxon>
        <taxon>Mycobacteriales</taxon>
        <taxon>Mycobacteriaceae</taxon>
        <taxon>Mycobacterium</taxon>
        <taxon>Mycobacterium simiae complex</taxon>
    </lineage>
</organism>